<dbReference type="Proteomes" id="UP000199341">
    <property type="component" value="Unassembled WGS sequence"/>
</dbReference>
<gene>
    <name evidence="1" type="ORF">SAMN05216259_110170</name>
</gene>
<dbReference type="RefSeq" id="WP_093786408.1">
    <property type="nucleotide sequence ID" value="NZ_FNIE01000010.1"/>
</dbReference>
<evidence type="ECO:0008006" key="3">
    <source>
        <dbReference type="Google" id="ProtNLM"/>
    </source>
</evidence>
<dbReference type="STRING" id="310781.SAMN05216259_110170"/>
<dbReference type="AlphaFoldDB" id="A0A1H0KAC1"/>
<dbReference type="EMBL" id="FNIE01000010">
    <property type="protein sequence ID" value="SDO52681.1"/>
    <property type="molecule type" value="Genomic_DNA"/>
</dbReference>
<proteinExistence type="predicted"/>
<evidence type="ECO:0000313" key="2">
    <source>
        <dbReference type="Proteomes" id="UP000199341"/>
    </source>
</evidence>
<organism evidence="1 2">
    <name type="scientific">Actinacidiphila guanduensis</name>
    <dbReference type="NCBI Taxonomy" id="310781"/>
    <lineage>
        <taxon>Bacteria</taxon>
        <taxon>Bacillati</taxon>
        <taxon>Actinomycetota</taxon>
        <taxon>Actinomycetes</taxon>
        <taxon>Kitasatosporales</taxon>
        <taxon>Streptomycetaceae</taxon>
        <taxon>Actinacidiphila</taxon>
    </lineage>
</organism>
<accession>A0A1H0KAC1</accession>
<evidence type="ECO:0000313" key="1">
    <source>
        <dbReference type="EMBL" id="SDO52681.1"/>
    </source>
</evidence>
<protein>
    <recommendedName>
        <fullName evidence="3">WXG100 family type VII secretion target</fullName>
    </recommendedName>
</protein>
<name>A0A1H0KAC1_9ACTN</name>
<dbReference type="OrthoDB" id="4296231at2"/>
<keyword evidence="2" id="KW-1185">Reference proteome</keyword>
<reference evidence="1 2" key="1">
    <citation type="submission" date="2016-10" db="EMBL/GenBank/DDBJ databases">
        <authorList>
            <person name="de Groot N.N."/>
        </authorList>
    </citation>
    <scope>NUCLEOTIDE SEQUENCE [LARGE SCALE GENOMIC DNA]</scope>
    <source>
        <strain evidence="1 2">CGMCC 4.2022</strain>
    </source>
</reference>
<sequence length="84" mass="9147">MSDVDDCTKDMAAVKTAEGNIRSAVAKVNQMMTGTWVGSAADKWGTDFHGRMSRLTKLLDQFTAEEQRLIAKARKADKTPKGAS</sequence>